<organism evidence="2 3">
    <name type="scientific">Trichonephila clavata</name>
    <name type="common">Joro spider</name>
    <name type="synonym">Nephila clavata</name>
    <dbReference type="NCBI Taxonomy" id="2740835"/>
    <lineage>
        <taxon>Eukaryota</taxon>
        <taxon>Metazoa</taxon>
        <taxon>Ecdysozoa</taxon>
        <taxon>Arthropoda</taxon>
        <taxon>Chelicerata</taxon>
        <taxon>Arachnida</taxon>
        <taxon>Araneae</taxon>
        <taxon>Araneomorphae</taxon>
        <taxon>Entelegynae</taxon>
        <taxon>Araneoidea</taxon>
        <taxon>Nephilidae</taxon>
        <taxon>Trichonephila</taxon>
    </lineage>
</organism>
<evidence type="ECO:0000256" key="1">
    <source>
        <dbReference type="SAM" id="Phobius"/>
    </source>
</evidence>
<reference evidence="2" key="1">
    <citation type="submission" date="2020-07" db="EMBL/GenBank/DDBJ databases">
        <title>Multicomponent nature underlies the extraordinary mechanical properties of spider dragline silk.</title>
        <authorList>
            <person name="Kono N."/>
            <person name="Nakamura H."/>
            <person name="Mori M."/>
            <person name="Yoshida Y."/>
            <person name="Ohtoshi R."/>
            <person name="Malay A.D."/>
            <person name="Moran D.A.P."/>
            <person name="Tomita M."/>
            <person name="Numata K."/>
            <person name="Arakawa K."/>
        </authorList>
    </citation>
    <scope>NUCLEOTIDE SEQUENCE</scope>
</reference>
<sequence>MPTYSSFVLVVAFLIKVVITGVDVFWTATTLCTYLNFALVFHIEEDFPVYRRLLEIENFLVYFEKLYILRHSTVQELWNTSLSENWKNLIQSCLEDTNVSFPLEESEIEIFRNASWVMKNMKCKPEMCVTKNRGHLFLWLQKTQNAIVLPVM</sequence>
<dbReference type="AlphaFoldDB" id="A0A8X6GTT4"/>
<keyword evidence="3" id="KW-1185">Reference proteome</keyword>
<dbReference type="Proteomes" id="UP000887116">
    <property type="component" value="Unassembled WGS sequence"/>
</dbReference>
<evidence type="ECO:0000313" key="3">
    <source>
        <dbReference type="Proteomes" id="UP000887116"/>
    </source>
</evidence>
<comment type="caution">
    <text evidence="2">The sequence shown here is derived from an EMBL/GenBank/DDBJ whole genome shotgun (WGS) entry which is preliminary data.</text>
</comment>
<accession>A0A8X6GTT4</accession>
<keyword evidence="1" id="KW-0472">Membrane</keyword>
<protein>
    <submittedName>
        <fullName evidence="2">Uncharacterized protein</fullName>
    </submittedName>
</protein>
<keyword evidence="1" id="KW-1133">Transmembrane helix</keyword>
<feature type="transmembrane region" description="Helical" evidence="1">
    <location>
        <begin position="7"/>
        <end position="26"/>
    </location>
</feature>
<keyword evidence="1" id="KW-0812">Transmembrane</keyword>
<gene>
    <name evidence="2" type="ORF">TNCT_383621</name>
</gene>
<proteinExistence type="predicted"/>
<name>A0A8X6GTT4_TRICU</name>
<evidence type="ECO:0000313" key="2">
    <source>
        <dbReference type="EMBL" id="GFQ73659.1"/>
    </source>
</evidence>
<dbReference type="EMBL" id="BMAO01001472">
    <property type="protein sequence ID" value="GFQ73659.1"/>
    <property type="molecule type" value="Genomic_DNA"/>
</dbReference>